<dbReference type="InterPro" id="IPR005151">
    <property type="entry name" value="Tail-specific_protease"/>
</dbReference>
<dbReference type="Gene3D" id="3.90.226.10">
    <property type="entry name" value="2-enoyl-CoA Hydratase, Chain A, domain 1"/>
    <property type="match status" value="1"/>
</dbReference>
<evidence type="ECO:0000259" key="2">
    <source>
        <dbReference type="Pfam" id="PF03572"/>
    </source>
</evidence>
<evidence type="ECO:0000313" key="3">
    <source>
        <dbReference type="EMBL" id="MCG2616883.1"/>
    </source>
</evidence>
<proteinExistence type="predicted"/>
<dbReference type="RefSeq" id="WP_237875420.1">
    <property type="nucleotide sequence ID" value="NZ_JAKLTR010000016.1"/>
</dbReference>
<name>A0ABS9KX45_9BACT</name>
<keyword evidence="1" id="KW-0732">Signal</keyword>
<keyword evidence="4" id="KW-1185">Reference proteome</keyword>
<feature type="signal peptide" evidence="1">
    <location>
        <begin position="1"/>
        <end position="19"/>
    </location>
</feature>
<dbReference type="InterPro" id="IPR029045">
    <property type="entry name" value="ClpP/crotonase-like_dom_sf"/>
</dbReference>
<organism evidence="3 4">
    <name type="scientific">Terrimonas ginsenosidimutans</name>
    <dbReference type="NCBI Taxonomy" id="2908004"/>
    <lineage>
        <taxon>Bacteria</taxon>
        <taxon>Pseudomonadati</taxon>
        <taxon>Bacteroidota</taxon>
        <taxon>Chitinophagia</taxon>
        <taxon>Chitinophagales</taxon>
        <taxon>Chitinophagaceae</taxon>
        <taxon>Terrimonas</taxon>
    </lineage>
</organism>
<dbReference type="Proteomes" id="UP001165367">
    <property type="component" value="Unassembled WGS sequence"/>
</dbReference>
<accession>A0ABS9KX45</accession>
<evidence type="ECO:0000256" key="1">
    <source>
        <dbReference type="SAM" id="SignalP"/>
    </source>
</evidence>
<feature type="chain" id="PRO_5046309356" evidence="1">
    <location>
        <begin position="20"/>
        <end position="574"/>
    </location>
</feature>
<evidence type="ECO:0000313" key="4">
    <source>
        <dbReference type="Proteomes" id="UP001165367"/>
    </source>
</evidence>
<protein>
    <submittedName>
        <fullName evidence="3">S41 family peptidase</fullName>
    </submittedName>
</protein>
<reference evidence="3" key="1">
    <citation type="submission" date="2022-01" db="EMBL/GenBank/DDBJ databases">
        <authorList>
            <person name="Jo J.-H."/>
            <person name="Im W.-T."/>
        </authorList>
    </citation>
    <scope>NUCLEOTIDE SEQUENCE</scope>
    <source>
        <strain evidence="3">NA20</strain>
    </source>
</reference>
<dbReference type="Pfam" id="PF03572">
    <property type="entry name" value="Peptidase_S41"/>
    <property type="match status" value="1"/>
</dbReference>
<dbReference type="SUPFAM" id="SSF52096">
    <property type="entry name" value="ClpP/crotonase"/>
    <property type="match status" value="1"/>
</dbReference>
<sequence>MLKRVLTSLVCFCCLTAIAQNRSHKYTVDFVKVWGFLKYYHPSLGSGKINPDDLFLTWIDRVGNAGSDKEYAAVLEEIYQSVGGVTAAKIGKEGSKLFTRNDKTVWVEQDKLLSPLVRKSFARWRKQGYTDSVHQYMPSHFYATEIPAERLYDSIIYPNVKFQLLALARYWNAIEYLFAYKYMAPDWDKMLIRQVPFFSKPMSAADFELHLLQLNSGIEDTHGGIVRIKQSSQVYGQFFPPFTFQFVDEKNIVVMDFVDSVSCAKQDIRKGDIITGIGNRRVDQAVADRKHLVSASNAPQLRHLLASIPLMLPLRSKDSIIQITTLRKGVSLLSLHQLTETVFASNLQKLYEKQRGNGTTTQNRFVLRSINKDVAQVDAANLSILYNNSADDREVDSVLALMRTHQKAIILDLRCYATQAVFYNKFIAAMGGRLQKFSTLLAHSKRYPGKYYEEDILSPVKPGTPQFEKYTSPLILLVNEQTKSQSELITMIMQATGLNTIVVGTQTAGCDGDLIYYPVPGGYTLTFSGRHVEYPDGTVTQKAGIRIDKRVTITAAALAGGRDEILEAALKLVD</sequence>
<dbReference type="EMBL" id="JAKLTR010000016">
    <property type="protein sequence ID" value="MCG2616883.1"/>
    <property type="molecule type" value="Genomic_DNA"/>
</dbReference>
<comment type="caution">
    <text evidence="3">The sequence shown here is derived from an EMBL/GenBank/DDBJ whole genome shotgun (WGS) entry which is preliminary data.</text>
</comment>
<feature type="domain" description="Tail specific protease" evidence="2">
    <location>
        <begin position="394"/>
        <end position="548"/>
    </location>
</feature>
<gene>
    <name evidence="3" type="ORF">LZZ85_21480</name>
</gene>